<evidence type="ECO:0000313" key="3">
    <source>
        <dbReference type="Proteomes" id="UP000018948"/>
    </source>
</evidence>
<sequence>MEQRWWIVLGVSISFASSASGDVSALRFDLTRLSVRDSVFNEPSHGPPKLAVQKGPPVEMLRSSGAVIAEPPLTECASAVPVDPTRECACGMKVLDAQWTEHEAAHPSSEIVRCRVGCGRSMQARGRDAHECSHCRLIMCDCGKMVPTPSLELHRTAVDANDGVLSPGVVPADRDPVVPCRLPGCAASMRASRRDDHEKHDCLFRLVPCRRCGVENLAGEMDTHLSRECTQRRQSQLTLCVCGKMVRRGSMETHRTNECSRREATSDETVQRAPSLSVLVECRLPGCTEMLRESHECDCSFRLVMSPQYSTEHPAMKMEQHLTWCTKQTEPQPILCACGKLVMKGAIQCGRKQHAADMTYLADACACSEVCTAVHECVRVSQCRGT</sequence>
<evidence type="ECO:0008006" key="4">
    <source>
        <dbReference type="Google" id="ProtNLM"/>
    </source>
</evidence>
<evidence type="ECO:0000313" key="2">
    <source>
        <dbReference type="EMBL" id="ETP37319.1"/>
    </source>
</evidence>
<gene>
    <name evidence="2" type="ORF">F442_14861</name>
</gene>
<dbReference type="Gene3D" id="3.30.40.10">
    <property type="entry name" value="Zinc/RING finger domain, C3HC4 (zinc finger)"/>
    <property type="match status" value="1"/>
</dbReference>
<proteinExistence type="predicted"/>
<dbReference type="InterPro" id="IPR013083">
    <property type="entry name" value="Znf_RING/FYVE/PHD"/>
</dbReference>
<dbReference type="EMBL" id="ANIY01003129">
    <property type="protein sequence ID" value="ETP37319.1"/>
    <property type="molecule type" value="Genomic_DNA"/>
</dbReference>
<feature type="signal peptide" evidence="1">
    <location>
        <begin position="1"/>
        <end position="21"/>
    </location>
</feature>
<dbReference type="AlphaFoldDB" id="W2YT20"/>
<accession>W2YT20</accession>
<name>W2YT20_PHYNI</name>
<feature type="chain" id="PRO_5004830281" description="TRAF-type domain-containing protein" evidence="1">
    <location>
        <begin position="22"/>
        <end position="386"/>
    </location>
</feature>
<comment type="caution">
    <text evidence="2">The sequence shown here is derived from an EMBL/GenBank/DDBJ whole genome shotgun (WGS) entry which is preliminary data.</text>
</comment>
<protein>
    <recommendedName>
        <fullName evidence="4">TRAF-type domain-containing protein</fullName>
    </recommendedName>
</protein>
<organism evidence="2 3">
    <name type="scientific">Phytophthora nicotianae P10297</name>
    <dbReference type="NCBI Taxonomy" id="1317064"/>
    <lineage>
        <taxon>Eukaryota</taxon>
        <taxon>Sar</taxon>
        <taxon>Stramenopiles</taxon>
        <taxon>Oomycota</taxon>
        <taxon>Peronosporomycetes</taxon>
        <taxon>Peronosporales</taxon>
        <taxon>Peronosporaceae</taxon>
        <taxon>Phytophthora</taxon>
    </lineage>
</organism>
<evidence type="ECO:0000256" key="1">
    <source>
        <dbReference type="SAM" id="SignalP"/>
    </source>
</evidence>
<keyword evidence="1" id="KW-0732">Signal</keyword>
<dbReference type="Proteomes" id="UP000018948">
    <property type="component" value="Unassembled WGS sequence"/>
</dbReference>
<reference evidence="2 3" key="1">
    <citation type="submission" date="2013-11" db="EMBL/GenBank/DDBJ databases">
        <title>The Genome Sequence of Phytophthora parasitica P10297.</title>
        <authorList>
            <consortium name="The Broad Institute Genomics Platform"/>
            <person name="Russ C."/>
            <person name="Tyler B."/>
            <person name="Panabieres F."/>
            <person name="Shan W."/>
            <person name="Tripathy S."/>
            <person name="Grunwald N."/>
            <person name="Machado M."/>
            <person name="Johnson C.S."/>
            <person name="Walker B."/>
            <person name="Young S.K."/>
            <person name="Zeng Q."/>
            <person name="Gargeya S."/>
            <person name="Fitzgerald M."/>
            <person name="Haas B."/>
            <person name="Abouelleil A."/>
            <person name="Allen A.W."/>
            <person name="Alvarado L."/>
            <person name="Arachchi H.M."/>
            <person name="Berlin A.M."/>
            <person name="Chapman S.B."/>
            <person name="Gainer-Dewar J."/>
            <person name="Goldberg J."/>
            <person name="Griggs A."/>
            <person name="Gujja S."/>
            <person name="Hansen M."/>
            <person name="Howarth C."/>
            <person name="Imamovic A."/>
            <person name="Ireland A."/>
            <person name="Larimer J."/>
            <person name="McCowan C."/>
            <person name="Murphy C."/>
            <person name="Pearson M."/>
            <person name="Poon T.W."/>
            <person name="Priest M."/>
            <person name="Roberts A."/>
            <person name="Saif S."/>
            <person name="Shea T."/>
            <person name="Sisk P."/>
            <person name="Sykes S."/>
            <person name="Wortman J."/>
            <person name="Nusbaum C."/>
            <person name="Birren B."/>
        </authorList>
    </citation>
    <scope>NUCLEOTIDE SEQUENCE [LARGE SCALE GENOMIC DNA]</scope>
    <source>
        <strain evidence="2 3">P10297</strain>
    </source>
</reference>